<evidence type="ECO:0000313" key="3">
    <source>
        <dbReference type="Proteomes" id="UP000434172"/>
    </source>
</evidence>
<dbReference type="EMBL" id="WOWK01000061">
    <property type="protein sequence ID" value="KAF0322402.1"/>
    <property type="molecule type" value="Genomic_DNA"/>
</dbReference>
<dbReference type="PROSITE" id="PS50011">
    <property type="entry name" value="PROTEIN_KINASE_DOM"/>
    <property type="match status" value="1"/>
</dbReference>
<dbReference type="GO" id="GO:0004672">
    <property type="term" value="F:protein kinase activity"/>
    <property type="evidence" value="ECO:0007669"/>
    <property type="project" value="InterPro"/>
</dbReference>
<evidence type="ECO:0000313" key="2">
    <source>
        <dbReference type="EMBL" id="KAF0322402.1"/>
    </source>
</evidence>
<dbReference type="InterPro" id="IPR011009">
    <property type="entry name" value="Kinase-like_dom_sf"/>
</dbReference>
<feature type="domain" description="Protein kinase" evidence="1">
    <location>
        <begin position="1"/>
        <end position="249"/>
    </location>
</feature>
<keyword evidence="3" id="KW-1185">Reference proteome</keyword>
<dbReference type="AlphaFoldDB" id="A0A8H3ZNY1"/>
<evidence type="ECO:0000259" key="1">
    <source>
        <dbReference type="PROSITE" id="PS50011"/>
    </source>
</evidence>
<dbReference type="SUPFAM" id="SSF56112">
    <property type="entry name" value="Protein kinase-like (PK-like)"/>
    <property type="match status" value="1"/>
</dbReference>
<comment type="caution">
    <text evidence="2">The sequence shown here is derived from an EMBL/GenBank/DDBJ whole genome shotgun (WGS) entry which is preliminary data.</text>
</comment>
<accession>A0A8H3ZNY1</accession>
<reference evidence="2 3" key="1">
    <citation type="submission" date="2019-12" db="EMBL/GenBank/DDBJ databases">
        <title>A genome sequence resource for the geographically widespread anthracnose pathogen Colletotrichum asianum.</title>
        <authorList>
            <person name="Meng Y."/>
        </authorList>
    </citation>
    <scope>NUCLEOTIDE SEQUENCE [LARGE SCALE GENOMIC DNA]</scope>
    <source>
        <strain evidence="2 3">ICMP 18580</strain>
    </source>
</reference>
<dbReference type="InterPro" id="IPR000719">
    <property type="entry name" value="Prot_kinase_dom"/>
</dbReference>
<gene>
    <name evidence="2" type="ORF">GQ607_010280</name>
</gene>
<dbReference type="OrthoDB" id="248923at2759"/>
<dbReference type="Proteomes" id="UP000434172">
    <property type="component" value="Unassembled WGS sequence"/>
</dbReference>
<dbReference type="Gene3D" id="1.10.510.10">
    <property type="entry name" value="Transferase(Phosphotransferase) domain 1"/>
    <property type="match status" value="1"/>
</dbReference>
<dbReference type="GO" id="GO:0005524">
    <property type="term" value="F:ATP binding"/>
    <property type="evidence" value="ECO:0007669"/>
    <property type="project" value="InterPro"/>
</dbReference>
<proteinExistence type="predicted"/>
<organism evidence="2 3">
    <name type="scientific">Colletotrichum asianum</name>
    <dbReference type="NCBI Taxonomy" id="702518"/>
    <lineage>
        <taxon>Eukaryota</taxon>
        <taxon>Fungi</taxon>
        <taxon>Dikarya</taxon>
        <taxon>Ascomycota</taxon>
        <taxon>Pezizomycotina</taxon>
        <taxon>Sordariomycetes</taxon>
        <taxon>Hypocreomycetidae</taxon>
        <taxon>Glomerellales</taxon>
        <taxon>Glomerellaceae</taxon>
        <taxon>Colletotrichum</taxon>
        <taxon>Colletotrichum gloeosporioides species complex</taxon>
    </lineage>
</organism>
<sequence length="571" mass="65993">MSQTSKSCAKLLYAFSNKGHDYQVVELVFEKYEGSLDTLLLRDQRYDPLAKSAKSLELVDSMLWKETVKVVEAVVAVYSCFKSLNPLDIKLANILWRHNKDKGIALYLTDFGHISEINCRRATIDYAPPLGGDPSADEDHGIGHETARTYDVWSMACVLIQMLIFIKDDHPRTRVKTFDLHRRQGYDDAAFWCEGTDRARLRPPVVRHLDTLRNQERDRTLLVIEKIRQMFNIEPVQRDTMESCLGTLIKTADDRRPKDKDVMMCSCEKWSVFYQNQKSENFTAHLAVYRDSYQDILIVNPNQQRQEGIHIDLDVEGRKDLLGHATYPRVRFSPAGFFELENTNEEKALRFDSLHSDYTLYFAKVDQYHRFITLMTRQEIVGNIKDPPGVGRDFLVGSCKINKGKTLYEDGTLQLWKLLPEDKYDKEFARTCPASSSGGVSTITWSRHPSETRLTPFKLILWTRSQSYHRKACLIVDIGEDTWELEVDKKDTSCLKVGRKHIYTNAFRNQQLRAAIFYEEQDPSGRTDERYPYVPIDPVELQKTLQQGVVKDMDIHFKSPKGKSHHNAKAS</sequence>
<name>A0A8H3ZNY1_9PEZI</name>
<protein>
    <recommendedName>
        <fullName evidence="1">Protein kinase domain-containing protein</fullName>
    </recommendedName>
</protein>